<evidence type="ECO:0000256" key="2">
    <source>
        <dbReference type="SAM" id="SignalP"/>
    </source>
</evidence>
<name>A0A9X3E0T7_9HYPH</name>
<feature type="signal peptide" evidence="2">
    <location>
        <begin position="1"/>
        <end position="26"/>
    </location>
</feature>
<evidence type="ECO:0000313" key="4">
    <source>
        <dbReference type="Proteomes" id="UP001144805"/>
    </source>
</evidence>
<sequence>MMNPIGIKRSRSASLSFMLALSVSLAACSPQLSRTLDNTPDPELTRQGAFPNINVAGQQPPGKLMTPDELKQATASLKAQSARNNPQAAQAALKQSAASNAALEKTAATHAKKTLSEIQERCGEPGADATKCPQ</sequence>
<comment type="caution">
    <text evidence="3">The sequence shown here is derived from an EMBL/GenBank/DDBJ whole genome shotgun (WGS) entry which is preliminary data.</text>
</comment>
<feature type="compositionally biased region" description="Polar residues" evidence="1">
    <location>
        <begin position="73"/>
        <end position="86"/>
    </location>
</feature>
<keyword evidence="4" id="KW-1185">Reference proteome</keyword>
<keyword evidence="2" id="KW-0732">Signal</keyword>
<dbReference type="Proteomes" id="UP001144805">
    <property type="component" value="Unassembled WGS sequence"/>
</dbReference>
<dbReference type="RefSeq" id="WP_266337429.1">
    <property type="nucleotide sequence ID" value="NZ_JAPKNK010000002.1"/>
</dbReference>
<proteinExistence type="predicted"/>
<evidence type="ECO:0000313" key="3">
    <source>
        <dbReference type="EMBL" id="MCX5568447.1"/>
    </source>
</evidence>
<evidence type="ECO:0008006" key="5">
    <source>
        <dbReference type="Google" id="ProtNLM"/>
    </source>
</evidence>
<protein>
    <recommendedName>
        <fullName evidence="5">Secreted protein</fullName>
    </recommendedName>
</protein>
<feature type="compositionally biased region" description="Low complexity" evidence="1">
    <location>
        <begin position="87"/>
        <end position="96"/>
    </location>
</feature>
<evidence type="ECO:0000256" key="1">
    <source>
        <dbReference type="SAM" id="MobiDB-lite"/>
    </source>
</evidence>
<feature type="region of interest" description="Disordered" evidence="1">
    <location>
        <begin position="34"/>
        <end position="96"/>
    </location>
</feature>
<gene>
    <name evidence="3" type="ORF">OSH07_04505</name>
</gene>
<dbReference type="AlphaFoldDB" id="A0A9X3E0T7"/>
<feature type="chain" id="PRO_5040950121" description="Secreted protein" evidence="2">
    <location>
        <begin position="27"/>
        <end position="134"/>
    </location>
</feature>
<dbReference type="EMBL" id="JAPKNK010000002">
    <property type="protein sequence ID" value="MCX5568447.1"/>
    <property type="molecule type" value="Genomic_DNA"/>
</dbReference>
<accession>A0A9X3E0T7</accession>
<reference evidence="3" key="1">
    <citation type="submission" date="2022-11" db="EMBL/GenBank/DDBJ databases">
        <title>Biodiversity and phylogenetic relationships of bacteria.</title>
        <authorList>
            <person name="Machado R.A.R."/>
            <person name="Bhat A."/>
            <person name="Loulou A."/>
            <person name="Kallel S."/>
        </authorList>
    </citation>
    <scope>NUCLEOTIDE SEQUENCE</scope>
    <source>
        <strain evidence="3">K-TC2</strain>
    </source>
</reference>
<organism evidence="3 4">
    <name type="scientific">Kaistia nematophila</name>
    <dbReference type="NCBI Taxonomy" id="2994654"/>
    <lineage>
        <taxon>Bacteria</taxon>
        <taxon>Pseudomonadati</taxon>
        <taxon>Pseudomonadota</taxon>
        <taxon>Alphaproteobacteria</taxon>
        <taxon>Hyphomicrobiales</taxon>
        <taxon>Kaistiaceae</taxon>
        <taxon>Kaistia</taxon>
    </lineage>
</organism>